<sequence>ALIGLLKGQLDRCGPEHLHGQPAQVPSCPPSGHTGLELGLALALDLALGLRARGAAALSCRHRARALEDAHGSGSDCEGSPTKLSGHILRMDMDRYQRNEAALLEEGRALAEEVRREEGLPAEGAGLPALPAPDGDAEPARALGARADAGDVVRWVVLECRVGYRPGGELLAGTAPRSSAGDRGIVELSDGTMLAVAKSGAFEGASTPRKETGAEEHDLRTLPVRYDRAGTRIRDFSDAVELMSTSPMPDWPVLGLRTTTWLLQQFKRLGQTPLQRHMWWRPTQNLTAADAGVDEHQFLSELLEMGATKDQLNEGELGCVNMRLVQFVTPVDRPGSMNVKYFLGKSVAVEGPWCRPIYRLGFRVAFNRRLLYSKNVAKVVKKRFLLVAER</sequence>
<feature type="region of interest" description="Disordered" evidence="1">
    <location>
        <begin position="116"/>
        <end position="137"/>
    </location>
</feature>
<proteinExistence type="predicted"/>
<feature type="non-terminal residue" evidence="2">
    <location>
        <position position="1"/>
    </location>
</feature>
<protein>
    <submittedName>
        <fullName evidence="2">Uncharacterized protein</fullName>
    </submittedName>
</protein>
<dbReference type="Proteomes" id="UP001189429">
    <property type="component" value="Unassembled WGS sequence"/>
</dbReference>
<evidence type="ECO:0000313" key="3">
    <source>
        <dbReference type="Proteomes" id="UP001189429"/>
    </source>
</evidence>
<name>A0ABN9WY71_9DINO</name>
<evidence type="ECO:0000313" key="2">
    <source>
        <dbReference type="EMBL" id="CAK0891898.1"/>
    </source>
</evidence>
<evidence type="ECO:0000256" key="1">
    <source>
        <dbReference type="SAM" id="MobiDB-lite"/>
    </source>
</evidence>
<comment type="caution">
    <text evidence="2">The sequence shown here is derived from an EMBL/GenBank/DDBJ whole genome shotgun (WGS) entry which is preliminary data.</text>
</comment>
<reference evidence="2" key="1">
    <citation type="submission" date="2023-10" db="EMBL/GenBank/DDBJ databases">
        <authorList>
            <person name="Chen Y."/>
            <person name="Shah S."/>
            <person name="Dougan E. K."/>
            <person name="Thang M."/>
            <person name="Chan C."/>
        </authorList>
    </citation>
    <scope>NUCLEOTIDE SEQUENCE [LARGE SCALE GENOMIC DNA]</scope>
</reference>
<accession>A0ABN9WY71</accession>
<organism evidence="2 3">
    <name type="scientific">Prorocentrum cordatum</name>
    <dbReference type="NCBI Taxonomy" id="2364126"/>
    <lineage>
        <taxon>Eukaryota</taxon>
        <taxon>Sar</taxon>
        <taxon>Alveolata</taxon>
        <taxon>Dinophyceae</taxon>
        <taxon>Prorocentrales</taxon>
        <taxon>Prorocentraceae</taxon>
        <taxon>Prorocentrum</taxon>
    </lineage>
</organism>
<gene>
    <name evidence="2" type="ORF">PCOR1329_LOCUS71696</name>
</gene>
<keyword evidence="3" id="KW-1185">Reference proteome</keyword>
<dbReference type="EMBL" id="CAUYUJ010019533">
    <property type="protein sequence ID" value="CAK0891898.1"/>
    <property type="molecule type" value="Genomic_DNA"/>
</dbReference>
<feature type="non-terminal residue" evidence="2">
    <location>
        <position position="390"/>
    </location>
</feature>
<feature type="compositionally biased region" description="Low complexity" evidence="1">
    <location>
        <begin position="121"/>
        <end position="137"/>
    </location>
</feature>